<keyword evidence="6" id="KW-1185">Reference proteome</keyword>
<dbReference type="Gene3D" id="1.25.40.20">
    <property type="entry name" value="Ankyrin repeat-containing domain"/>
    <property type="match status" value="1"/>
</dbReference>
<evidence type="ECO:0000313" key="6">
    <source>
        <dbReference type="Proteomes" id="UP001396898"/>
    </source>
</evidence>
<dbReference type="Pfam" id="PF12796">
    <property type="entry name" value="Ank_2"/>
    <property type="match status" value="2"/>
</dbReference>
<organism evidence="5 6">
    <name type="scientific">Apiospora marii</name>
    <dbReference type="NCBI Taxonomy" id="335849"/>
    <lineage>
        <taxon>Eukaryota</taxon>
        <taxon>Fungi</taxon>
        <taxon>Dikarya</taxon>
        <taxon>Ascomycota</taxon>
        <taxon>Pezizomycotina</taxon>
        <taxon>Sordariomycetes</taxon>
        <taxon>Xylariomycetidae</taxon>
        <taxon>Amphisphaeriales</taxon>
        <taxon>Apiosporaceae</taxon>
        <taxon>Apiospora</taxon>
    </lineage>
</organism>
<dbReference type="PROSITE" id="PS50297">
    <property type="entry name" value="ANK_REP_REGION"/>
    <property type="match status" value="3"/>
</dbReference>
<proteinExistence type="predicted"/>
<dbReference type="PANTHER" id="PTHR24193">
    <property type="entry name" value="ANKYRIN REPEAT PROTEIN"/>
    <property type="match status" value="1"/>
</dbReference>
<accession>A0ABR1RZW7</accession>
<evidence type="ECO:0000313" key="5">
    <source>
        <dbReference type="EMBL" id="KAK8023471.1"/>
    </source>
</evidence>
<evidence type="ECO:0000256" key="3">
    <source>
        <dbReference type="PROSITE-ProRule" id="PRU00023"/>
    </source>
</evidence>
<keyword evidence="1" id="KW-0677">Repeat</keyword>
<dbReference type="InterPro" id="IPR050663">
    <property type="entry name" value="Ankyrin-SOCS_Box"/>
</dbReference>
<gene>
    <name evidence="5" type="ORF">PG991_006710</name>
</gene>
<feature type="repeat" description="ANK" evidence="3">
    <location>
        <begin position="314"/>
        <end position="346"/>
    </location>
</feature>
<comment type="caution">
    <text evidence="5">The sequence shown here is derived from an EMBL/GenBank/DDBJ whole genome shotgun (WGS) entry which is preliminary data.</text>
</comment>
<dbReference type="PANTHER" id="PTHR24193:SF121">
    <property type="entry name" value="ADA2A-CONTAINING COMPLEX COMPONENT 3, ISOFORM D"/>
    <property type="match status" value="1"/>
</dbReference>
<sequence length="577" mass="62662">MDPVSVISTTLGVFGAISQLKTLLDKYRDAPKQIEDTLQHCSNIETILCVVRELIPRNRDALTKSKFYDKFMAMLTSSTDGIKSTLQIIRKELPKIDSEKKPKSKSRSKYKSKSKLGYWDGVKFVWDEAFFQKQLEVLKEHHEGIRTLNDMITSLAVTHGFARKERRSYADAARGTGSTPIQLERASEVGQKSADKASLDKLSNTTTTAQTGETLNDRLQAALNGRHSKDITALLKQGAEIDAELDSSGNRALHVAARNGDFESVRTLRRHAADMMIQNNQGCTPLMVALQSAHVSVSNFILETQPSLTSRDVDGKVALHYAVEAGLLEPTRELITMGADVNSTDTEGRTPLHYAFQHKAGEANLEVIRSLLDAGADPTTSSTGGVTPVHLAAEAADQEEALRLLVAKAKSLEIGAPLTPLVKAASHGRTGSLRVLLDAGAKIDPVKDGASALASAFEGKHFDSFSFLLERGADPNVRKPSDPKGRYLLHLAATEETPFGAQTLECLLKQHKTKIDIRDKGRETPLFQAVCVPCIPAVIILLKHGADPIVSNKTISARAQAVETGNLTTETFLASNG</sequence>
<feature type="repeat" description="ANK" evidence="3">
    <location>
        <begin position="416"/>
        <end position="448"/>
    </location>
</feature>
<feature type="compositionally biased region" description="Polar residues" evidence="4">
    <location>
        <begin position="201"/>
        <end position="213"/>
    </location>
</feature>
<reference evidence="5 6" key="1">
    <citation type="submission" date="2023-01" db="EMBL/GenBank/DDBJ databases">
        <title>Analysis of 21 Apiospora genomes using comparative genomics revels a genus with tremendous synthesis potential of carbohydrate active enzymes and secondary metabolites.</title>
        <authorList>
            <person name="Sorensen T."/>
        </authorList>
    </citation>
    <scope>NUCLEOTIDE SEQUENCE [LARGE SCALE GENOMIC DNA]</scope>
    <source>
        <strain evidence="5 6">CBS 20057</strain>
    </source>
</reference>
<feature type="repeat" description="ANK" evidence="3">
    <location>
        <begin position="448"/>
        <end position="480"/>
    </location>
</feature>
<dbReference type="SUPFAM" id="SSF48403">
    <property type="entry name" value="Ankyrin repeat"/>
    <property type="match status" value="1"/>
</dbReference>
<feature type="region of interest" description="Disordered" evidence="4">
    <location>
        <begin position="166"/>
        <end position="213"/>
    </location>
</feature>
<dbReference type="InterPro" id="IPR036770">
    <property type="entry name" value="Ankyrin_rpt-contain_sf"/>
</dbReference>
<feature type="repeat" description="ANK" evidence="3">
    <location>
        <begin position="248"/>
        <end position="280"/>
    </location>
</feature>
<dbReference type="InterPro" id="IPR002110">
    <property type="entry name" value="Ankyrin_rpt"/>
</dbReference>
<evidence type="ECO:0000256" key="2">
    <source>
        <dbReference type="ARBA" id="ARBA00023043"/>
    </source>
</evidence>
<evidence type="ECO:0000256" key="1">
    <source>
        <dbReference type="ARBA" id="ARBA00022737"/>
    </source>
</evidence>
<dbReference type="Proteomes" id="UP001396898">
    <property type="component" value="Unassembled WGS sequence"/>
</dbReference>
<dbReference type="SMART" id="SM00248">
    <property type="entry name" value="ANK"/>
    <property type="match status" value="9"/>
</dbReference>
<dbReference type="PROSITE" id="PS50088">
    <property type="entry name" value="ANK_REPEAT"/>
    <property type="match status" value="5"/>
</dbReference>
<dbReference type="EMBL" id="JAQQWI010000008">
    <property type="protein sequence ID" value="KAK8023471.1"/>
    <property type="molecule type" value="Genomic_DNA"/>
</dbReference>
<name>A0ABR1RZW7_9PEZI</name>
<protein>
    <submittedName>
        <fullName evidence="5">Ankyrin</fullName>
    </submittedName>
</protein>
<keyword evidence="2 3" id="KW-0040">ANK repeat</keyword>
<feature type="repeat" description="ANK" evidence="3">
    <location>
        <begin position="347"/>
        <end position="383"/>
    </location>
</feature>
<evidence type="ECO:0000256" key="4">
    <source>
        <dbReference type="SAM" id="MobiDB-lite"/>
    </source>
</evidence>